<dbReference type="Proteomes" id="UP000323621">
    <property type="component" value="Unassembled WGS sequence"/>
</dbReference>
<reference evidence="1 2" key="1">
    <citation type="submission" date="2019-08" db="EMBL/GenBank/DDBJ databases">
        <title>Genomes of Antarctic Bizionia species.</title>
        <authorList>
            <person name="Bowman J.P."/>
        </authorList>
    </citation>
    <scope>NUCLEOTIDE SEQUENCE [LARGE SCALE GENOMIC DNA]</scope>
    <source>
        <strain evidence="1 2">IC164</strain>
    </source>
</reference>
<organism evidence="1 2">
    <name type="scientific">Bizionia gelidisalsuginis</name>
    <dbReference type="NCBI Taxonomy" id="291188"/>
    <lineage>
        <taxon>Bacteria</taxon>
        <taxon>Pseudomonadati</taxon>
        <taxon>Bacteroidota</taxon>
        <taxon>Flavobacteriia</taxon>
        <taxon>Flavobacteriales</taxon>
        <taxon>Flavobacteriaceae</taxon>
        <taxon>Bizionia</taxon>
    </lineage>
</organism>
<dbReference type="NCBIfam" id="TIGR04131">
    <property type="entry name" value="Bac_Flav_CTERM"/>
    <property type="match status" value="1"/>
</dbReference>
<feature type="non-terminal residue" evidence="1">
    <location>
        <position position="1"/>
    </location>
</feature>
<name>A0ABY3M6V1_9FLAO</name>
<protein>
    <submittedName>
        <fullName evidence="1">T9SS type B sorting domain-containing protein</fullName>
    </submittedName>
</protein>
<dbReference type="Pfam" id="PF13585">
    <property type="entry name" value="CHU_C"/>
    <property type="match status" value="1"/>
</dbReference>
<keyword evidence="2" id="KW-1185">Reference proteome</keyword>
<dbReference type="InterPro" id="IPR026341">
    <property type="entry name" value="T9SS_type_B"/>
</dbReference>
<gene>
    <name evidence="1" type="ORF">ES677_14865</name>
</gene>
<dbReference type="EMBL" id="VSKN01000049">
    <property type="protein sequence ID" value="TYC07799.1"/>
    <property type="molecule type" value="Genomic_DNA"/>
</dbReference>
<comment type="caution">
    <text evidence="1">The sequence shown here is derived from an EMBL/GenBank/DDBJ whole genome shotgun (WGS) entry which is preliminary data.</text>
</comment>
<dbReference type="RefSeq" id="WP_148381673.1">
    <property type="nucleotide sequence ID" value="NZ_VSKN01000049.1"/>
</dbReference>
<accession>A0ABY3M6V1</accession>
<evidence type="ECO:0000313" key="1">
    <source>
        <dbReference type="EMBL" id="TYC07799.1"/>
    </source>
</evidence>
<evidence type="ECO:0000313" key="2">
    <source>
        <dbReference type="Proteomes" id="UP000323621"/>
    </source>
</evidence>
<proteinExistence type="predicted"/>
<sequence>ATFDLTVLSVDDASITMTPTCDGGIVDTEATPGGTYVFNPVPTDGAVIDATTGTVSGGQPNTTYEVEYTTNGACPATEIYSLTSYPLPTVVTPTVLGVCDDATPDGFTEIDLSIKNGEISGGNPNYSVTYYLTQADADAQANPLPIPYTNVTNPQIVFVNVEDITTSCSDTTPLTLQVEDAPVAFTPTPLEYCDPDSDGFGVFTLSDADSEINGGDNTLVITYHETLSDSENDVNPLASPYNNIVVNQQTIYVRIESPTISTNCASFVELILIVNPTPEIIDPTPLEVCDDNADGYATFDLPTKNTEILNGLDPTLYTVTFYESEANALLPNNAIASPNAYVNIVQDMQTLWVRVEDSATGCFSITTLDIIVNPLPVLVQPTPLTLCDYVTPNDGAEPFTLEDANAEILGGLTGITLSYHLTQVGADTDTDEIFSPYVNTSNAQTIYIRAENNVTGCVNTITLDLRVTPTPSPVANPDPLEVCDDDNDGFAQFDIYSQSTIIQNGETGVTVTYHETLANAEAGTSPLANFYNNIIANLQTIYVRVENTGVAPTPGTGCYTIVELDLVVLPSPVVPLDIEDYVICDDNGDGFAQFDFDAVISPEVYGTQSQADFTLTYHVSQADADSGNDPIVNSSNYTNAVNPQTIYIRLSSNGNGCVSTGSFVIEVAFPPVLNPNYDNTLSQCDDLDADYHEDNDGFTAFDLTVEDSEIVNGNPSWTVDYYTTLADAQAGTNMIPDPTDFTNTVMGPQTLFVVVTDGDTGCISYTTVTIRVLNNPSPGEDPADIILCDDNATGDMIEVFDLTVNETYIINGEDASNPIHLSYYTSEDAAVTGTNAIVDPTQHSNEDPNNAGVAINPQTIYVRVTNGDDVTGLNGTGCYSLEDFDLIVNPLPDVVPVADYIICELNNDGVAQFDFTTMTGEILNGQDPAVFTVTYHETIAEAEQGINALTTLYTNTSNPQEIFVNITNTDTGCDIATVSFMIEVQEAAQANPDLVPIVYEICDDEMDFDGDTTNNTAQFDLATQNEFVLDGQDPVSYTVSYYDNQLDADAGTNALPFLYENTVNPQVIIVRVDNDTLVDDGTGTGTMEDSSQCFETATLTLQVNMLPSFDLDATYLLCVNTNGTEVVNVPVIDTGLDATQYTFEWSYNGTVLPAETAPALTPTQGGTYSVVVTDVTSSGATQCSSTESTLVEESEPPVLTTEVTTLAFANEHAIDATATGNGIAVYEFSIDGGAWEIGVLTASGSYSYTFNNVSAGEHVITARDANGCGEASEIVLVMDYPLYFTPNGDGYHDTWNIYGVESQPDAKIFIFDRFGKLLKQLSPTGSGWDGTYNGNPMPTSDYWFTVDYREPGTDNKKSFKAHFTLKR</sequence>